<dbReference type="Pfam" id="PF03480">
    <property type="entry name" value="DctP"/>
    <property type="match status" value="1"/>
</dbReference>
<name>D5RKU0_9PROT</name>
<dbReference type="HOGENOM" id="CLU_036176_4_0_5"/>
<dbReference type="InterPro" id="IPR004682">
    <property type="entry name" value="TRAP_DctP"/>
</dbReference>
<dbReference type="GO" id="GO:0030288">
    <property type="term" value="C:outer membrane-bounded periplasmic space"/>
    <property type="evidence" value="ECO:0007669"/>
    <property type="project" value="InterPro"/>
</dbReference>
<dbReference type="EMBL" id="ADVL01000282">
    <property type="protein sequence ID" value="EFH12075.1"/>
    <property type="molecule type" value="Genomic_DNA"/>
</dbReference>
<evidence type="ECO:0000256" key="2">
    <source>
        <dbReference type="SAM" id="SignalP"/>
    </source>
</evidence>
<comment type="caution">
    <text evidence="3">The sequence shown here is derived from an EMBL/GenBank/DDBJ whole genome shotgun (WGS) entry which is preliminary data.</text>
</comment>
<dbReference type="CDD" id="cd13671">
    <property type="entry name" value="PBP2_TRAP_SBP_like_3"/>
    <property type="match status" value="1"/>
</dbReference>
<dbReference type="RefSeq" id="WP_007004924.1">
    <property type="nucleotide sequence ID" value="NZ_GG770780.1"/>
</dbReference>
<dbReference type="AlphaFoldDB" id="D5RKU0"/>
<feature type="chain" id="PRO_5003075992" evidence="2">
    <location>
        <begin position="30"/>
        <end position="329"/>
    </location>
</feature>
<gene>
    <name evidence="3" type="primary">dctP3</name>
    <name evidence="3" type="ORF">HMPREF0731_1700</name>
</gene>
<evidence type="ECO:0000313" key="3">
    <source>
        <dbReference type="EMBL" id="EFH12075.1"/>
    </source>
</evidence>
<dbReference type="PANTHER" id="PTHR33376:SF2">
    <property type="entry name" value="DICARBOXYLATE-BINDING PERIPLASMIC PROTEIN"/>
    <property type="match status" value="1"/>
</dbReference>
<organism evidence="3 4">
    <name type="scientific">Pseudoroseomonas cervicalis ATCC 49957</name>
    <dbReference type="NCBI Taxonomy" id="525371"/>
    <lineage>
        <taxon>Bacteria</taxon>
        <taxon>Pseudomonadati</taxon>
        <taxon>Pseudomonadota</taxon>
        <taxon>Alphaproteobacteria</taxon>
        <taxon>Acetobacterales</taxon>
        <taxon>Roseomonadaceae</taxon>
        <taxon>Roseomonas</taxon>
    </lineage>
</organism>
<evidence type="ECO:0000256" key="1">
    <source>
        <dbReference type="ARBA" id="ARBA00022729"/>
    </source>
</evidence>
<dbReference type="PIRSF" id="PIRSF006470">
    <property type="entry name" value="DctB"/>
    <property type="match status" value="1"/>
</dbReference>
<dbReference type="InterPro" id="IPR038404">
    <property type="entry name" value="TRAP_DctP_sf"/>
</dbReference>
<feature type="signal peptide" evidence="2">
    <location>
        <begin position="1"/>
        <end position="29"/>
    </location>
</feature>
<dbReference type="Proteomes" id="UP000005324">
    <property type="component" value="Unassembled WGS sequence"/>
</dbReference>
<dbReference type="GO" id="GO:0055085">
    <property type="term" value="P:transmembrane transport"/>
    <property type="evidence" value="ECO:0007669"/>
    <property type="project" value="InterPro"/>
</dbReference>
<keyword evidence="1 2" id="KW-0732">Signal</keyword>
<keyword evidence="4" id="KW-1185">Reference proteome</keyword>
<dbReference type="GO" id="GO:0030246">
    <property type="term" value="F:carbohydrate binding"/>
    <property type="evidence" value="ECO:0007669"/>
    <property type="project" value="TreeGrafter"/>
</dbReference>
<proteinExistence type="predicted"/>
<sequence>MITRRLTNWLGVAALAVMGLGASVTPSAAQEWRGWNIHPPDYPVSRGMDRFTELVAQRSNNRIRMRTYHSAQLGQQDEAIQQMRLGSIDFAEFNMSGLNNIVPSTQVLTLPFLFRSVAHQHSVVDGPIGDTVAEDLANAGIVPLAWYDAGARSMYTIRPVRTPADLRGMKIRVQTSDLWIDIIRALGANATPLPYGEVYTSLQSGVIDGAENNWPSYESSRHFEVARHFITTEHSNVPEVLAVSATRWRRLNQADRDLLRAAARESATYQRQLWAERERVSREKVVAAGVQVTELTDRSPWQQLMEPVYAKYAADPRMADLVRRIRETP</sequence>
<keyword evidence="3" id="KW-0675">Receptor</keyword>
<reference evidence="3 4" key="1">
    <citation type="submission" date="2010-04" db="EMBL/GenBank/DDBJ databases">
        <authorList>
            <person name="Qin X."/>
            <person name="Bachman B."/>
            <person name="Battles P."/>
            <person name="Bell A."/>
            <person name="Bess C."/>
            <person name="Bickham C."/>
            <person name="Chaboub L."/>
            <person name="Chen D."/>
            <person name="Coyle M."/>
            <person name="Deiros D.R."/>
            <person name="Dinh H."/>
            <person name="Forbes L."/>
            <person name="Fowler G."/>
            <person name="Francisco L."/>
            <person name="Fu Q."/>
            <person name="Gubbala S."/>
            <person name="Hale W."/>
            <person name="Han Y."/>
            <person name="Hemphill L."/>
            <person name="Highlander S.K."/>
            <person name="Hirani K."/>
            <person name="Hogues M."/>
            <person name="Jackson L."/>
            <person name="Jakkamsetti A."/>
            <person name="Javaid M."/>
            <person name="Jiang H."/>
            <person name="Korchina V."/>
            <person name="Kovar C."/>
            <person name="Lara F."/>
            <person name="Lee S."/>
            <person name="Mata R."/>
            <person name="Mathew T."/>
            <person name="Moen C."/>
            <person name="Morales K."/>
            <person name="Munidasa M."/>
            <person name="Nazareth L."/>
            <person name="Ngo R."/>
            <person name="Nguyen L."/>
            <person name="Okwuonu G."/>
            <person name="Ongeri F."/>
            <person name="Patil S."/>
            <person name="Petrosino J."/>
            <person name="Pham C."/>
            <person name="Pham P."/>
            <person name="Pu L.-L."/>
            <person name="Puazo M."/>
            <person name="Raj R."/>
            <person name="Reid J."/>
            <person name="Rouhana J."/>
            <person name="Saada N."/>
            <person name="Shang Y."/>
            <person name="Simmons D."/>
            <person name="Thornton R."/>
            <person name="Warren J."/>
            <person name="Weissenberger G."/>
            <person name="Zhang J."/>
            <person name="Zhang L."/>
            <person name="Zhou C."/>
            <person name="Zhu D."/>
            <person name="Muzny D."/>
            <person name="Worley K."/>
            <person name="Gibbs R."/>
        </authorList>
    </citation>
    <scope>NUCLEOTIDE SEQUENCE [LARGE SCALE GENOMIC DNA]</scope>
    <source>
        <strain evidence="3 4">ATCC 49957</strain>
    </source>
</reference>
<evidence type="ECO:0000313" key="4">
    <source>
        <dbReference type="Proteomes" id="UP000005324"/>
    </source>
</evidence>
<dbReference type="Gene3D" id="3.40.190.170">
    <property type="entry name" value="Bacterial extracellular solute-binding protein, family 7"/>
    <property type="match status" value="1"/>
</dbReference>
<dbReference type="NCBIfam" id="TIGR00787">
    <property type="entry name" value="dctP"/>
    <property type="match status" value="1"/>
</dbReference>
<dbReference type="NCBIfam" id="NF037995">
    <property type="entry name" value="TRAP_S1"/>
    <property type="match status" value="1"/>
</dbReference>
<protein>
    <submittedName>
        <fullName evidence="3">TRAP transporter solute receptor, DctP family</fullName>
    </submittedName>
</protein>
<dbReference type="InterPro" id="IPR018389">
    <property type="entry name" value="DctP_fam"/>
</dbReference>
<dbReference type="PANTHER" id="PTHR33376">
    <property type="match status" value="1"/>
</dbReference>
<accession>D5RKU0</accession>